<dbReference type="InterPro" id="IPR040340">
    <property type="entry name" value="CEST/Y3IP1"/>
</dbReference>
<keyword evidence="2" id="KW-1133">Transmembrane helix</keyword>
<organism evidence="3">
    <name type="scientific">Dunaliella tertiolecta</name>
    <name type="common">Green alga</name>
    <dbReference type="NCBI Taxonomy" id="3047"/>
    <lineage>
        <taxon>Eukaryota</taxon>
        <taxon>Viridiplantae</taxon>
        <taxon>Chlorophyta</taxon>
        <taxon>core chlorophytes</taxon>
        <taxon>Chlorophyceae</taxon>
        <taxon>CS clade</taxon>
        <taxon>Chlamydomonadales</taxon>
        <taxon>Dunaliellaceae</taxon>
        <taxon>Dunaliella</taxon>
    </lineage>
</organism>
<evidence type="ECO:0000256" key="2">
    <source>
        <dbReference type="SAM" id="Phobius"/>
    </source>
</evidence>
<dbReference type="EMBL" id="HBIP01011985">
    <property type="protein sequence ID" value="CAE0491688.1"/>
    <property type="molecule type" value="Transcribed_RNA"/>
</dbReference>
<protein>
    <submittedName>
        <fullName evidence="3">Uncharacterized protein</fullName>
    </submittedName>
</protein>
<dbReference type="GO" id="GO:0048564">
    <property type="term" value="P:photosystem I assembly"/>
    <property type="evidence" value="ECO:0007669"/>
    <property type="project" value="InterPro"/>
</dbReference>
<sequence>MATAQMMRVCGSSGQQQGLVGPRQGGLRALQSPHLPSRSSLRKNQQQLRRTPLCRAEQGEVKAVDLDTEVESFMKKQAEVESGAAFARTKDPERVIGADVVDDETAKAYARELFEVLKLLKRTRDMSVNEVKLVVSIDDPRGKEQRALGIEDSRGVSRDEMAAALMDVAEGRLPKDRIALKCLHEEVVNWPFLDAGNPSDRIGSEGAAEPTKADYQALNKDSDTIAKPYILGKEARAGDKPKGLADMLPDWVGYGTLYGLSAVPVFLAVGTILILFYNSLK</sequence>
<dbReference type="PANTHER" id="PTHR33672">
    <property type="entry name" value="YCF3-INTERACTING PROTEIN 1, CHLOROPLASTIC"/>
    <property type="match status" value="1"/>
</dbReference>
<gene>
    <name evidence="3" type="ORF">DTER00134_LOCUS6761</name>
</gene>
<keyword evidence="2" id="KW-0812">Transmembrane</keyword>
<feature type="region of interest" description="Disordered" evidence="1">
    <location>
        <begin position="1"/>
        <end position="51"/>
    </location>
</feature>
<dbReference type="GO" id="GO:0080183">
    <property type="term" value="P:response to photooxidative stress"/>
    <property type="evidence" value="ECO:0007669"/>
    <property type="project" value="InterPro"/>
</dbReference>
<accession>A0A7S3QSC6</accession>
<proteinExistence type="predicted"/>
<feature type="compositionally biased region" description="Polar residues" evidence="1">
    <location>
        <begin position="37"/>
        <end position="49"/>
    </location>
</feature>
<dbReference type="AlphaFoldDB" id="A0A7S3QSC6"/>
<dbReference type="GO" id="GO:0009535">
    <property type="term" value="C:chloroplast thylakoid membrane"/>
    <property type="evidence" value="ECO:0007669"/>
    <property type="project" value="InterPro"/>
</dbReference>
<name>A0A7S3QSC6_DUNTE</name>
<evidence type="ECO:0000313" key="3">
    <source>
        <dbReference type="EMBL" id="CAE0491688.1"/>
    </source>
</evidence>
<feature type="transmembrane region" description="Helical" evidence="2">
    <location>
        <begin position="251"/>
        <end position="277"/>
    </location>
</feature>
<evidence type="ECO:0000256" key="1">
    <source>
        <dbReference type="SAM" id="MobiDB-lite"/>
    </source>
</evidence>
<keyword evidence="2" id="KW-0472">Membrane</keyword>
<dbReference type="PANTHER" id="PTHR33672:SF3">
    <property type="entry name" value="YCF3-INTERACTING PROTEIN 1, CHLOROPLASTIC"/>
    <property type="match status" value="1"/>
</dbReference>
<reference evidence="3" key="1">
    <citation type="submission" date="2021-01" db="EMBL/GenBank/DDBJ databases">
        <authorList>
            <person name="Corre E."/>
            <person name="Pelletier E."/>
            <person name="Niang G."/>
            <person name="Scheremetjew M."/>
            <person name="Finn R."/>
            <person name="Kale V."/>
            <person name="Holt S."/>
            <person name="Cochrane G."/>
            <person name="Meng A."/>
            <person name="Brown T."/>
            <person name="Cohen L."/>
        </authorList>
    </citation>
    <scope>NUCLEOTIDE SEQUENCE</scope>
    <source>
        <strain evidence="3">CCMP1320</strain>
    </source>
</reference>